<accession>A0ABT2LWL5</accession>
<sequence length="490" mass="57706">MDLTNVIEEMKEELRQQMIALEKGNSYFHLSYMNNYHLDFAYCNGCDEIIEYDEENDSRFINKTTSTYSSNFNYVECKECGKIISKKSTFSYCVSKMIYNEEDNNLYRILVTMENDFADSISFDKADIFNMVNSCNIEKVDFIRWCDITDLTDYRTLRKQIESKIDISDYINDFACSYNSKDNVSIDYVKLVCYSLIKTEKIERIKYAFKYRELYKFISIVLDELIPLLLKTNSTWVNKEIKSIVSEVNLQLSKKLDDNNAADEILQTPLQFLNFSEDIKELRNYRLYCKNNKISNTDNINRTDMLLTKIIGDKLFKKINKIRARNSSLTSEILCKWFIIKAANTPYDIEKLLSNAINGEYELTYDEWTKRCFLDIRSVVDFNKKTRSQYQKGKDSANGKDNGYSYFEGSYRSYDETFANVDNEPFMTEDDLSYPIDNAEVFLDVCDKATICTQIYRFIKRGIITLNISATQNKAYIIFDKKVIAEYEWR</sequence>
<dbReference type="Proteomes" id="UP001431199">
    <property type="component" value="Unassembled WGS sequence"/>
</dbReference>
<protein>
    <submittedName>
        <fullName evidence="1">Uncharacterized protein</fullName>
    </submittedName>
</protein>
<proteinExistence type="predicted"/>
<reference evidence="1" key="1">
    <citation type="submission" date="2022-09" db="EMBL/GenBank/DDBJ databases">
        <title>Eubacterium sp. LFL-14 isolated from human feces.</title>
        <authorList>
            <person name="Liu F."/>
        </authorList>
    </citation>
    <scope>NUCLEOTIDE SEQUENCE</scope>
    <source>
        <strain evidence="1">LFL-14</strain>
    </source>
</reference>
<comment type="caution">
    <text evidence="1">The sequence shown here is derived from an EMBL/GenBank/DDBJ whole genome shotgun (WGS) entry which is preliminary data.</text>
</comment>
<evidence type="ECO:0000313" key="2">
    <source>
        <dbReference type="Proteomes" id="UP001431199"/>
    </source>
</evidence>
<evidence type="ECO:0000313" key="1">
    <source>
        <dbReference type="EMBL" id="MCT7397693.1"/>
    </source>
</evidence>
<keyword evidence="2" id="KW-1185">Reference proteome</keyword>
<gene>
    <name evidence="1" type="ORF">N5B56_01160</name>
</gene>
<dbReference type="RefSeq" id="WP_260978130.1">
    <property type="nucleotide sequence ID" value="NZ_JAODBU010000002.1"/>
</dbReference>
<dbReference type="EMBL" id="JAODBU010000002">
    <property type="protein sequence ID" value="MCT7397693.1"/>
    <property type="molecule type" value="Genomic_DNA"/>
</dbReference>
<name>A0ABT2LWL5_9FIRM</name>
<organism evidence="1 2">
    <name type="scientific">Eubacterium album</name>
    <dbReference type="NCBI Taxonomy" id="2978477"/>
    <lineage>
        <taxon>Bacteria</taxon>
        <taxon>Bacillati</taxon>
        <taxon>Bacillota</taxon>
        <taxon>Clostridia</taxon>
        <taxon>Eubacteriales</taxon>
        <taxon>Eubacteriaceae</taxon>
        <taxon>Eubacterium</taxon>
    </lineage>
</organism>